<dbReference type="SUPFAM" id="SSF103473">
    <property type="entry name" value="MFS general substrate transporter"/>
    <property type="match status" value="1"/>
</dbReference>
<dbReference type="EMBL" id="MRVG01000002">
    <property type="protein sequence ID" value="PMB71805.1"/>
    <property type="molecule type" value="Genomic_DNA"/>
</dbReference>
<accession>A0A2N6NX20</accession>
<evidence type="ECO:0000256" key="2">
    <source>
        <dbReference type="ARBA" id="ARBA00022692"/>
    </source>
</evidence>
<name>A0A2N6NX20_BEABA</name>
<feature type="transmembrane region" description="Helical" evidence="6">
    <location>
        <begin position="105"/>
        <end position="125"/>
    </location>
</feature>
<dbReference type="GO" id="GO:0005886">
    <property type="term" value="C:plasma membrane"/>
    <property type="evidence" value="ECO:0007669"/>
    <property type="project" value="TreeGrafter"/>
</dbReference>
<evidence type="ECO:0000313" key="8">
    <source>
        <dbReference type="EMBL" id="PMB71805.1"/>
    </source>
</evidence>
<feature type="transmembrane region" description="Helical" evidence="6">
    <location>
        <begin position="196"/>
        <end position="217"/>
    </location>
</feature>
<keyword evidence="3 6" id="KW-1133">Transmembrane helix</keyword>
<evidence type="ECO:0000256" key="4">
    <source>
        <dbReference type="ARBA" id="ARBA00023136"/>
    </source>
</evidence>
<dbReference type="AlphaFoldDB" id="A0A2N6NX20"/>
<comment type="subcellular location">
    <subcellularLocation>
        <location evidence="1">Membrane</location>
        <topology evidence="1">Multi-pass membrane protein</topology>
    </subcellularLocation>
</comment>
<dbReference type="CDD" id="cd17323">
    <property type="entry name" value="MFS_Tpo1_MDR_like"/>
    <property type="match status" value="1"/>
</dbReference>
<evidence type="ECO:0000313" key="9">
    <source>
        <dbReference type="Proteomes" id="UP000235728"/>
    </source>
</evidence>
<reference evidence="8 9" key="1">
    <citation type="journal article" date="2016" name="Appl. Microbiol. Biotechnol.">
        <title>Characterization of T-DNA insertion mutants with decreased virulence in the entomopathogenic fungus Beauveria bassiana JEF-007.</title>
        <authorList>
            <person name="Kim S."/>
            <person name="Lee S.J."/>
            <person name="Nai Y.S."/>
            <person name="Yu J.S."/>
            <person name="Lee M.R."/>
            <person name="Yang Y.T."/>
            <person name="Kim J.S."/>
        </authorList>
    </citation>
    <scope>NUCLEOTIDE SEQUENCE [LARGE SCALE GENOMIC DNA]</scope>
    <source>
        <strain evidence="8 9">JEF-007</strain>
    </source>
</reference>
<dbReference type="GO" id="GO:0015606">
    <property type="term" value="F:spermidine transmembrane transporter activity"/>
    <property type="evidence" value="ECO:0007669"/>
    <property type="project" value="TreeGrafter"/>
</dbReference>
<organism evidence="8 9">
    <name type="scientific">Beauveria bassiana</name>
    <name type="common">White muscardine disease fungus</name>
    <name type="synonym">Tritirachium shiotae</name>
    <dbReference type="NCBI Taxonomy" id="176275"/>
    <lineage>
        <taxon>Eukaryota</taxon>
        <taxon>Fungi</taxon>
        <taxon>Dikarya</taxon>
        <taxon>Ascomycota</taxon>
        <taxon>Pezizomycotina</taxon>
        <taxon>Sordariomycetes</taxon>
        <taxon>Hypocreomycetidae</taxon>
        <taxon>Hypocreales</taxon>
        <taxon>Cordycipitaceae</taxon>
        <taxon>Beauveria</taxon>
    </lineage>
</organism>
<feature type="transmembrane region" description="Helical" evidence="6">
    <location>
        <begin position="166"/>
        <end position="184"/>
    </location>
</feature>
<feature type="region of interest" description="Disordered" evidence="5">
    <location>
        <begin position="1"/>
        <end position="48"/>
    </location>
</feature>
<feature type="transmembrane region" description="Helical" evidence="6">
    <location>
        <begin position="412"/>
        <end position="436"/>
    </location>
</feature>
<protein>
    <submittedName>
        <fullName evidence="8">Polyamine transporter 4</fullName>
    </submittedName>
</protein>
<evidence type="ECO:0000256" key="3">
    <source>
        <dbReference type="ARBA" id="ARBA00022989"/>
    </source>
</evidence>
<feature type="transmembrane region" description="Helical" evidence="6">
    <location>
        <begin position="71"/>
        <end position="93"/>
    </location>
</feature>
<feature type="transmembrane region" description="Helical" evidence="6">
    <location>
        <begin position="310"/>
        <end position="332"/>
    </location>
</feature>
<dbReference type="InterPro" id="IPR011701">
    <property type="entry name" value="MFS"/>
</dbReference>
<dbReference type="PROSITE" id="PS50850">
    <property type="entry name" value="MFS"/>
    <property type="match status" value="1"/>
</dbReference>
<feature type="compositionally biased region" description="Basic and acidic residues" evidence="5">
    <location>
        <begin position="26"/>
        <end position="46"/>
    </location>
</feature>
<feature type="transmembrane region" description="Helical" evidence="6">
    <location>
        <begin position="387"/>
        <end position="406"/>
    </location>
</feature>
<dbReference type="InterPro" id="IPR036259">
    <property type="entry name" value="MFS_trans_sf"/>
</dbReference>
<dbReference type="Gene3D" id="1.20.1250.20">
    <property type="entry name" value="MFS general substrate transporter like domains"/>
    <property type="match status" value="1"/>
</dbReference>
<dbReference type="GO" id="GO:0000297">
    <property type="term" value="F:spermine transmembrane transporter activity"/>
    <property type="evidence" value="ECO:0007669"/>
    <property type="project" value="TreeGrafter"/>
</dbReference>
<proteinExistence type="predicted"/>
<dbReference type="PANTHER" id="PTHR23502">
    <property type="entry name" value="MAJOR FACILITATOR SUPERFAMILY"/>
    <property type="match status" value="1"/>
</dbReference>
<evidence type="ECO:0000259" key="7">
    <source>
        <dbReference type="PROSITE" id="PS50850"/>
    </source>
</evidence>
<evidence type="ECO:0000256" key="5">
    <source>
        <dbReference type="SAM" id="MobiDB-lite"/>
    </source>
</evidence>
<comment type="caution">
    <text evidence="8">The sequence shown here is derived from an EMBL/GenBank/DDBJ whole genome shotgun (WGS) entry which is preliminary data.</text>
</comment>
<gene>
    <name evidence="8" type="primary">TPO4</name>
    <name evidence="8" type="ORF">BM221_001901</name>
</gene>
<dbReference type="Pfam" id="PF07690">
    <property type="entry name" value="MFS_1"/>
    <property type="match status" value="1"/>
</dbReference>
<feature type="domain" description="Major facilitator superfamily (MFS) profile" evidence="7">
    <location>
        <begin position="71"/>
        <end position="521"/>
    </location>
</feature>
<evidence type="ECO:0000256" key="1">
    <source>
        <dbReference type="ARBA" id="ARBA00004141"/>
    </source>
</evidence>
<dbReference type="PANTHER" id="PTHR23502:SF38">
    <property type="entry name" value="POLYAMINE TRANSPORTER 4"/>
    <property type="match status" value="1"/>
</dbReference>
<dbReference type="InterPro" id="IPR020846">
    <property type="entry name" value="MFS_dom"/>
</dbReference>
<keyword evidence="4 6" id="KW-0472">Membrane</keyword>
<dbReference type="OMA" id="CVFVSTM"/>
<sequence length="521" mass="56814">MSTTEHQAPAAASPRDTESGVPGGDALDRRSSAVHQHSDISEKQTDEAAAVPWEQHPRNPMNWPNWKKTHLIVMLSSFGFVSSAGTSIISPATSAIMAEFHVTRVVALLPLSLYCFALGFGPVVGGPLSETTGRKPVYVGTSVLGALFTLGAGLTRSFGALCFLRFMAGFCWAPALASGSGSIVETFAPRSRGPMIAIYVLMPFLGPGFAYAAKIYLDCVLSPILGSFAVSRQNWRWTQWILLFFAAFTLLFTLTTWETFPAILKRRIAKERGQDVTPSPPILKRITSFLQTGLIRPVHMLLTEPITGFLCLYVSVNFGILFSFFAGLSYTFGRVYHFSIEQSGLVFLSVAIGCIIGLCTILACDVGLYRPQMCNFPPGKVPPEHRLYPAMVGSLGLPVGLFWYAWTARSSVSWASPAVAILPFAWGNLCIFVSAMQYGADTYHGSVVASQASANSLARYAFAGAFPLFIVQMYDKLGVDWAVSLFAIVTVALLPIPWVLFKFGPRIRALSKYETVQYENI</sequence>
<feature type="transmembrane region" description="Helical" evidence="6">
    <location>
        <begin position="344"/>
        <end position="366"/>
    </location>
</feature>
<evidence type="ECO:0000256" key="6">
    <source>
        <dbReference type="SAM" id="Phobius"/>
    </source>
</evidence>
<dbReference type="Proteomes" id="UP000235728">
    <property type="component" value="Unassembled WGS sequence"/>
</dbReference>
<feature type="transmembrane region" description="Helical" evidence="6">
    <location>
        <begin position="137"/>
        <end position="154"/>
    </location>
</feature>
<feature type="transmembrane region" description="Helical" evidence="6">
    <location>
        <begin position="481"/>
        <end position="501"/>
    </location>
</feature>
<feature type="transmembrane region" description="Helical" evidence="6">
    <location>
        <begin position="237"/>
        <end position="257"/>
    </location>
</feature>
<keyword evidence="2 6" id="KW-0812">Transmembrane</keyword>